<sequence length="207" mass="23239">MWIYSANALSDGRRDRLASVHTSMLSKQPCWILSTTSAVGTLEFSTRRLSQLSASWRIFVQCLQCLVSSRWRLIQKRLSDTPKTPGYTRGSQSLDSAYPSSAFFETPAQKRKDGAQTRSQLISATYGAYWQFQHTIWSIHALRTVPPCLRGASQAVCSFRRSRNQQILEHCGTLSGHCSSLVESFEPSSFIKILKLKAPMHASLDCT</sequence>
<name>A0AAW0AI58_9AGAR</name>
<accession>A0AAW0AI58</accession>
<keyword evidence="2" id="KW-1185">Reference proteome</keyword>
<comment type="caution">
    <text evidence="1">The sequence shown here is derived from an EMBL/GenBank/DDBJ whole genome shotgun (WGS) entry which is preliminary data.</text>
</comment>
<dbReference type="EMBL" id="JAWWNJ010000064">
    <property type="protein sequence ID" value="KAK7012690.1"/>
    <property type="molecule type" value="Genomic_DNA"/>
</dbReference>
<dbReference type="Proteomes" id="UP001362999">
    <property type="component" value="Unassembled WGS sequence"/>
</dbReference>
<protein>
    <submittedName>
        <fullName evidence="1">Uncharacterized protein</fullName>
    </submittedName>
</protein>
<dbReference type="AlphaFoldDB" id="A0AAW0AI58"/>
<proteinExistence type="predicted"/>
<gene>
    <name evidence="1" type="ORF">R3P38DRAFT_1577493</name>
</gene>
<evidence type="ECO:0000313" key="1">
    <source>
        <dbReference type="EMBL" id="KAK7012690.1"/>
    </source>
</evidence>
<organism evidence="1 2">
    <name type="scientific">Favolaschia claudopus</name>
    <dbReference type="NCBI Taxonomy" id="2862362"/>
    <lineage>
        <taxon>Eukaryota</taxon>
        <taxon>Fungi</taxon>
        <taxon>Dikarya</taxon>
        <taxon>Basidiomycota</taxon>
        <taxon>Agaricomycotina</taxon>
        <taxon>Agaricomycetes</taxon>
        <taxon>Agaricomycetidae</taxon>
        <taxon>Agaricales</taxon>
        <taxon>Marasmiineae</taxon>
        <taxon>Mycenaceae</taxon>
        <taxon>Favolaschia</taxon>
    </lineage>
</organism>
<reference evidence="1 2" key="1">
    <citation type="journal article" date="2024" name="J Genomics">
        <title>Draft genome sequencing and assembly of Favolaschia claudopus CIRM-BRFM 2984 isolated from oak limbs.</title>
        <authorList>
            <person name="Navarro D."/>
            <person name="Drula E."/>
            <person name="Chaduli D."/>
            <person name="Cazenave R."/>
            <person name="Ahrendt S."/>
            <person name="Wang J."/>
            <person name="Lipzen A."/>
            <person name="Daum C."/>
            <person name="Barry K."/>
            <person name="Grigoriev I.V."/>
            <person name="Favel A."/>
            <person name="Rosso M.N."/>
            <person name="Martin F."/>
        </authorList>
    </citation>
    <scope>NUCLEOTIDE SEQUENCE [LARGE SCALE GENOMIC DNA]</scope>
    <source>
        <strain evidence="1 2">CIRM-BRFM 2984</strain>
    </source>
</reference>
<evidence type="ECO:0000313" key="2">
    <source>
        <dbReference type="Proteomes" id="UP001362999"/>
    </source>
</evidence>